<protein>
    <submittedName>
        <fullName evidence="1">Uncharacterized protein</fullName>
    </submittedName>
</protein>
<dbReference type="RefSeq" id="WP_006966301.1">
    <property type="nucleotide sequence ID" value="NZ_APJX01000005.1"/>
</dbReference>
<name>S0FVY4_9BACT</name>
<gene>
    <name evidence="1" type="ORF">Dpo_5c01360</name>
</gene>
<reference evidence="1 2" key="1">
    <citation type="journal article" date="2013" name="Genome Announc.">
        <title>Draft Genome Sequence of Desulfotignum phosphitoxidans DSM 13687 Strain FiPS-3.</title>
        <authorList>
            <person name="Poehlein A."/>
            <person name="Daniel R."/>
            <person name="Simeonova D.D."/>
        </authorList>
    </citation>
    <scope>NUCLEOTIDE SEQUENCE [LARGE SCALE GENOMIC DNA]</scope>
    <source>
        <strain evidence="1 2">DSM 13687</strain>
    </source>
</reference>
<dbReference type="Proteomes" id="UP000014216">
    <property type="component" value="Unassembled WGS sequence"/>
</dbReference>
<keyword evidence="2" id="KW-1185">Reference proteome</keyword>
<evidence type="ECO:0000313" key="2">
    <source>
        <dbReference type="Proteomes" id="UP000014216"/>
    </source>
</evidence>
<organism evidence="1 2">
    <name type="scientific">Desulfotignum phosphitoxidans DSM 13687</name>
    <dbReference type="NCBI Taxonomy" id="1286635"/>
    <lineage>
        <taxon>Bacteria</taxon>
        <taxon>Pseudomonadati</taxon>
        <taxon>Thermodesulfobacteriota</taxon>
        <taxon>Desulfobacteria</taxon>
        <taxon>Desulfobacterales</taxon>
        <taxon>Desulfobacteraceae</taxon>
        <taxon>Desulfotignum</taxon>
    </lineage>
</organism>
<dbReference type="EMBL" id="APJX01000005">
    <property type="protein sequence ID" value="EMS79213.1"/>
    <property type="molecule type" value="Genomic_DNA"/>
</dbReference>
<evidence type="ECO:0000313" key="1">
    <source>
        <dbReference type="EMBL" id="EMS79213.1"/>
    </source>
</evidence>
<dbReference type="OrthoDB" id="9942541at2"/>
<sequence>MADFAFYSIDIEPTVDPQSADPAPATLVVFDQPPIFGEYEEPGGNRVRGSVHPTLGGVQVQDFGTYVTDGRIRISEPDALEAATVAAIQALHESAGTQYYFTDGFSVWKVQFSRPNGFLAFKNIFWAQHAKLIYSYEINLVVMDKEV</sequence>
<comment type="caution">
    <text evidence="1">The sequence shown here is derived from an EMBL/GenBank/DDBJ whole genome shotgun (WGS) entry which is preliminary data.</text>
</comment>
<dbReference type="AlphaFoldDB" id="S0FVY4"/>
<accession>S0FVY4</accession>
<proteinExistence type="predicted"/>